<reference evidence="2 3" key="1">
    <citation type="submission" date="2016-04" db="EMBL/GenBank/DDBJ databases">
        <title>Genome analysis of Thermosulfurimonas dismutans, the first thermophilic sulfur-disproportionating bacterium of the phylum Thermodesulfobacteria.</title>
        <authorList>
            <person name="Mardanov A.V."/>
            <person name="Beletsky A.V."/>
            <person name="Kadnikov V.V."/>
            <person name="Slobodkin A.I."/>
            <person name="Ravin N.V."/>
        </authorList>
    </citation>
    <scope>NUCLEOTIDE SEQUENCE [LARGE SCALE GENOMIC DNA]</scope>
    <source>
        <strain evidence="2 3">S95</strain>
    </source>
</reference>
<gene>
    <name evidence="2" type="ORF">TDIS_0158</name>
</gene>
<feature type="region of interest" description="Disordered" evidence="1">
    <location>
        <begin position="35"/>
        <end position="55"/>
    </location>
</feature>
<dbReference type="STRING" id="999894.TDIS_0158"/>
<organism evidence="2 3">
    <name type="scientific">Thermosulfurimonas dismutans</name>
    <dbReference type="NCBI Taxonomy" id="999894"/>
    <lineage>
        <taxon>Bacteria</taxon>
        <taxon>Pseudomonadati</taxon>
        <taxon>Thermodesulfobacteriota</taxon>
        <taxon>Thermodesulfobacteria</taxon>
        <taxon>Thermodesulfobacteriales</taxon>
        <taxon>Thermodesulfobacteriaceae</taxon>
        <taxon>Thermosulfurimonas</taxon>
    </lineage>
</organism>
<keyword evidence="3" id="KW-1185">Reference proteome</keyword>
<accession>A0A179D6B2</accession>
<evidence type="ECO:0000256" key="1">
    <source>
        <dbReference type="SAM" id="MobiDB-lite"/>
    </source>
</evidence>
<sequence>MPGVCVIGLEARRGNINQRGGFLSILVQAPVNLTGEAEGMDESPTLGQRSSKRAG</sequence>
<protein>
    <submittedName>
        <fullName evidence="2">Uncharacterized protein</fullName>
    </submittedName>
</protein>
<dbReference type="EMBL" id="LWLG01000001">
    <property type="protein sequence ID" value="OAQ21640.1"/>
    <property type="molecule type" value="Genomic_DNA"/>
</dbReference>
<evidence type="ECO:0000313" key="3">
    <source>
        <dbReference type="Proteomes" id="UP000078390"/>
    </source>
</evidence>
<comment type="caution">
    <text evidence="2">The sequence shown here is derived from an EMBL/GenBank/DDBJ whole genome shotgun (WGS) entry which is preliminary data.</text>
</comment>
<dbReference type="Proteomes" id="UP000078390">
    <property type="component" value="Unassembled WGS sequence"/>
</dbReference>
<name>A0A179D6B2_9BACT</name>
<proteinExistence type="predicted"/>
<evidence type="ECO:0000313" key="2">
    <source>
        <dbReference type="EMBL" id="OAQ21640.1"/>
    </source>
</evidence>
<dbReference type="AlphaFoldDB" id="A0A179D6B2"/>